<feature type="domain" description="FimV N-terminal" evidence="4">
    <location>
        <begin position="24"/>
        <end position="129"/>
    </location>
</feature>
<evidence type="ECO:0000259" key="4">
    <source>
        <dbReference type="Pfam" id="PF25800"/>
    </source>
</evidence>
<comment type="caution">
    <text evidence="5">The sequence shown here is derived from an EMBL/GenBank/DDBJ whole genome shotgun (WGS) entry which is preliminary data.</text>
</comment>
<dbReference type="CDD" id="cd00118">
    <property type="entry name" value="LysM"/>
    <property type="match status" value="1"/>
</dbReference>
<keyword evidence="6" id="KW-1185">Reference proteome</keyword>
<gene>
    <name evidence="5" type="ORF">DN820_11465</name>
</gene>
<dbReference type="Pfam" id="PF25800">
    <property type="entry name" value="FimV_N"/>
    <property type="match status" value="1"/>
</dbReference>
<proteinExistence type="predicted"/>
<feature type="chain" id="PRO_5024279936" evidence="3">
    <location>
        <begin position="24"/>
        <end position="624"/>
    </location>
</feature>
<dbReference type="InterPro" id="IPR036779">
    <property type="entry name" value="LysM_dom_sf"/>
</dbReference>
<evidence type="ECO:0000256" key="1">
    <source>
        <dbReference type="SAM" id="Coils"/>
    </source>
</evidence>
<keyword evidence="3" id="KW-0732">Signal</keyword>
<dbReference type="InterPro" id="IPR057840">
    <property type="entry name" value="FimV_N"/>
</dbReference>
<reference evidence="5 6" key="1">
    <citation type="journal article" date="2017" name="Eur. J. Clin. Microbiol. Infect. Dis.">
        <title>Uncommonly isolated clinical Pseudomonas: identification and phylogenetic assignation.</title>
        <authorList>
            <person name="Mulet M."/>
            <person name="Gomila M."/>
            <person name="Ramirez A."/>
            <person name="Cardew S."/>
            <person name="Moore E.R."/>
            <person name="Lalucat J."/>
            <person name="Garcia-Valdes E."/>
        </authorList>
    </citation>
    <scope>NUCLEOTIDE SEQUENCE [LARGE SCALE GENOMIC DNA]</scope>
    <source>
        <strain evidence="5 6">SD129</strain>
    </source>
</reference>
<evidence type="ECO:0000256" key="2">
    <source>
        <dbReference type="SAM" id="MobiDB-lite"/>
    </source>
</evidence>
<dbReference type="RefSeq" id="WP_138411769.1">
    <property type="nucleotide sequence ID" value="NZ_QLAG01000012.1"/>
</dbReference>
<feature type="signal peptide" evidence="3">
    <location>
        <begin position="1"/>
        <end position="23"/>
    </location>
</feature>
<evidence type="ECO:0000313" key="6">
    <source>
        <dbReference type="Proteomes" id="UP000306753"/>
    </source>
</evidence>
<dbReference type="Gene3D" id="3.10.350.10">
    <property type="entry name" value="LysM domain"/>
    <property type="match status" value="1"/>
</dbReference>
<dbReference type="AlphaFoldDB" id="A0A5R9QW19"/>
<organism evidence="5 6">
    <name type="scientific">Stutzerimonas nosocomialis</name>
    <dbReference type="NCBI Taxonomy" id="1056496"/>
    <lineage>
        <taxon>Bacteria</taxon>
        <taxon>Pseudomonadati</taxon>
        <taxon>Pseudomonadota</taxon>
        <taxon>Gammaproteobacteria</taxon>
        <taxon>Pseudomonadales</taxon>
        <taxon>Pseudomonadaceae</taxon>
        <taxon>Stutzerimonas</taxon>
    </lineage>
</organism>
<feature type="region of interest" description="Disordered" evidence="2">
    <location>
        <begin position="603"/>
        <end position="624"/>
    </location>
</feature>
<accession>A0A5R9QW19</accession>
<feature type="region of interest" description="Disordered" evidence="2">
    <location>
        <begin position="565"/>
        <end position="584"/>
    </location>
</feature>
<dbReference type="Proteomes" id="UP000306753">
    <property type="component" value="Unassembled WGS sequence"/>
</dbReference>
<dbReference type="EMBL" id="QLAG01000012">
    <property type="protein sequence ID" value="TLX63415.1"/>
    <property type="molecule type" value="Genomic_DNA"/>
</dbReference>
<feature type="coiled-coil region" evidence="1">
    <location>
        <begin position="290"/>
        <end position="331"/>
    </location>
</feature>
<protein>
    <submittedName>
        <fullName evidence="5">Peptidoglycan-binding protein LysM</fullName>
    </submittedName>
</protein>
<sequence length="624" mass="67352">MARSISSLICLLAALGVPSAASALGMGEIRLHSALHQPLEAEIELLDVQGLDASDLKVKLAAPSVFARSGVDYPQHLMDLRFATRLSGRDGSIRVTTSAPVREPYLNFIVELVRPNGTLLREYTVLLDPVETMAAWAPPTQPVASVRPPAETPPVAREPAAPVSQAAPAVPAALRGQRYQVQPGDSLWLIARRLDVGGGAAGTERLVRDIHALNPRAFAAGDQFRLLSGTSLLLPDRIELGESTMAAERTAQPAVTHAVDMTPAADDRIEQLWAEQRELDEQVAIEQGVRDDLREQIQAFQTRLDELMSQVEERDRQLIQLTQQLVEARRAAAPPVVRPAAPVVVTPPAAADDLLADWRLWGVAAVLLLALGGLFWRLRRSDEPEPESFSAPAGAWPATQADALDESSEVDRFDAPVVPPEQPVPAAEAVAAASEPVASRALTAGSDALDAACLYMAYGRYKQARHTLEAALANEPNRSAMRLKLLEVLSELGDGPAFAQELARARELGIGEAQLQVIPAPVSLPALDAVLEPPKQDKAEETEYIGLDLDSFSLDADWDLISPFRPSAGKRKAADEPVEELDFSSNLRELPEVLELDEMTEFFSETAPDEADAPPQNAPVARRA</sequence>
<name>A0A5R9QW19_9GAMM</name>
<evidence type="ECO:0000256" key="3">
    <source>
        <dbReference type="SAM" id="SignalP"/>
    </source>
</evidence>
<dbReference type="InterPro" id="IPR018392">
    <property type="entry name" value="LysM"/>
</dbReference>
<keyword evidence="1" id="KW-0175">Coiled coil</keyword>
<feature type="region of interest" description="Disordered" evidence="2">
    <location>
        <begin position="143"/>
        <end position="163"/>
    </location>
</feature>
<evidence type="ECO:0000313" key="5">
    <source>
        <dbReference type="EMBL" id="TLX63415.1"/>
    </source>
</evidence>